<comment type="caution">
    <text evidence="2">The sequence shown here is derived from an EMBL/GenBank/DDBJ whole genome shotgun (WGS) entry which is preliminary data.</text>
</comment>
<feature type="region of interest" description="Disordered" evidence="1">
    <location>
        <begin position="1"/>
        <end position="39"/>
    </location>
</feature>
<organism evidence="2 3">
    <name type="scientific">Polarella glacialis</name>
    <name type="common">Dinoflagellate</name>
    <dbReference type="NCBI Taxonomy" id="89957"/>
    <lineage>
        <taxon>Eukaryota</taxon>
        <taxon>Sar</taxon>
        <taxon>Alveolata</taxon>
        <taxon>Dinophyceae</taxon>
        <taxon>Suessiales</taxon>
        <taxon>Suessiaceae</taxon>
        <taxon>Polarella</taxon>
    </lineage>
</organism>
<evidence type="ECO:0000313" key="2">
    <source>
        <dbReference type="EMBL" id="CAE8690859.1"/>
    </source>
</evidence>
<dbReference type="EMBL" id="CAJNNW010027333">
    <property type="protein sequence ID" value="CAE8690859.1"/>
    <property type="molecule type" value="Genomic_DNA"/>
</dbReference>
<proteinExistence type="predicted"/>
<feature type="compositionally biased region" description="Low complexity" evidence="1">
    <location>
        <begin position="12"/>
        <end position="39"/>
    </location>
</feature>
<evidence type="ECO:0000256" key="1">
    <source>
        <dbReference type="SAM" id="MobiDB-lite"/>
    </source>
</evidence>
<dbReference type="AlphaFoldDB" id="A0A813K3Z1"/>
<sequence>FGPYIPRSQFEQQQQQQQQLQQQQQPQPQLPQQQLNQQQPQMALWPGWGPCAVRAASLLQRLGVSRCELCDAPVDHLPSAAHQRRVEEVLRAQGPNAELLIQSWGGGDFQFHHFDLTLSVDC</sequence>
<protein>
    <submittedName>
        <fullName evidence="2">Uncharacterized protein</fullName>
    </submittedName>
</protein>
<dbReference type="Proteomes" id="UP000626109">
    <property type="component" value="Unassembled WGS sequence"/>
</dbReference>
<feature type="non-terminal residue" evidence="2">
    <location>
        <position position="122"/>
    </location>
</feature>
<evidence type="ECO:0000313" key="3">
    <source>
        <dbReference type="Proteomes" id="UP000626109"/>
    </source>
</evidence>
<gene>
    <name evidence="2" type="ORF">PGLA2088_LOCUS27139</name>
</gene>
<accession>A0A813K3Z1</accession>
<name>A0A813K3Z1_POLGL</name>
<reference evidence="2" key="1">
    <citation type="submission" date="2021-02" db="EMBL/GenBank/DDBJ databases">
        <authorList>
            <person name="Dougan E. K."/>
            <person name="Rhodes N."/>
            <person name="Thang M."/>
            <person name="Chan C."/>
        </authorList>
    </citation>
    <scope>NUCLEOTIDE SEQUENCE</scope>
</reference>